<dbReference type="SMART" id="SM00320">
    <property type="entry name" value="WD40"/>
    <property type="match status" value="5"/>
</dbReference>
<evidence type="ECO:0000256" key="4">
    <source>
        <dbReference type="ARBA" id="ARBA00022803"/>
    </source>
</evidence>
<name>A0A1Y2ESI2_9FUNG</name>
<evidence type="ECO:0000259" key="11">
    <source>
        <dbReference type="Pfam" id="PF24762"/>
    </source>
</evidence>
<dbReference type="Proteomes" id="UP000193920">
    <property type="component" value="Unassembled WGS sequence"/>
</dbReference>
<evidence type="ECO:0000259" key="10">
    <source>
        <dbReference type="Pfam" id="PF24760"/>
    </source>
</evidence>
<feature type="domain" description="IFT140 first beta-propeller" evidence="8">
    <location>
        <begin position="155"/>
        <end position="363"/>
    </location>
</feature>
<evidence type="ECO:0000313" key="12">
    <source>
        <dbReference type="EMBL" id="ORY74244.1"/>
    </source>
</evidence>
<evidence type="ECO:0000256" key="2">
    <source>
        <dbReference type="ARBA" id="ARBA00022574"/>
    </source>
</evidence>
<keyword evidence="4" id="KW-0802">TPR repeat</keyword>
<dbReference type="STRING" id="1754190.A0A1Y2ESI2"/>
<evidence type="ECO:0000313" key="13">
    <source>
        <dbReference type="Proteomes" id="UP000193920"/>
    </source>
</evidence>
<dbReference type="SUPFAM" id="SSF48452">
    <property type="entry name" value="TPR-like"/>
    <property type="match status" value="1"/>
</dbReference>
<dbReference type="Pfam" id="PF23383">
    <property type="entry name" value="Beta-prop_IFT140_1st"/>
    <property type="match status" value="2"/>
</dbReference>
<evidence type="ECO:0000256" key="7">
    <source>
        <dbReference type="PROSITE-ProRule" id="PRU00221"/>
    </source>
</evidence>
<organism evidence="12 13">
    <name type="scientific">Neocallimastix californiae</name>
    <dbReference type="NCBI Taxonomy" id="1754190"/>
    <lineage>
        <taxon>Eukaryota</taxon>
        <taxon>Fungi</taxon>
        <taxon>Fungi incertae sedis</taxon>
        <taxon>Chytridiomycota</taxon>
        <taxon>Chytridiomycota incertae sedis</taxon>
        <taxon>Neocallimastigomycetes</taxon>
        <taxon>Neocallimastigales</taxon>
        <taxon>Neocallimastigaceae</taxon>
        <taxon>Neocallimastix</taxon>
    </lineage>
</organism>
<feature type="domain" description="IF140 C-terminal TPR" evidence="10">
    <location>
        <begin position="1186"/>
        <end position="1314"/>
    </location>
</feature>
<dbReference type="InterPro" id="IPR056155">
    <property type="entry name" value="Beta-prop_IFT140_2nd"/>
</dbReference>
<dbReference type="Pfam" id="PF24760">
    <property type="entry name" value="TPR_IF140_C"/>
    <property type="match status" value="1"/>
</dbReference>
<dbReference type="PANTHER" id="PTHR15722">
    <property type="entry name" value="IFT140/172-RELATED"/>
    <property type="match status" value="1"/>
</dbReference>
<evidence type="ECO:0000256" key="1">
    <source>
        <dbReference type="ARBA" id="ARBA00004138"/>
    </source>
</evidence>
<sequence>MYCEVDISGEYILSSWHPRYSILAVTKKDGSVEILNDEGIRINKETIKKDSSISFISWHSNKKFLLIAWVNGTISIWNDYDNVLKEESVHKNRIKCYKWSPNSNKLITIDANNKLVLWKMDRHGKITSLYQNNFKMEINQCMFLPVMNIRKMRDNDEPVSFFLGGNNGVIYYINEKFQCIESTNVYKPILSLNIFEKQGIFLAITEDMSLHEFEFRKDGKLFQIVNLKLSAGITNDRNRYTIDWVGTGLLAICSGEQYIRILNLNNEENYNITSPAINSKNNENFVKMSFNSNKHILAAGTDKGNIYLWKCNCKRDKNNECFYTWEYIYKMKVQNAVESIEWGGNGNMILVKYDQSLTIFCEQKLFSDINKEKIVYQIGAGKLLITHLDGNNTISINTSNKIKGVSISHENIAIWDGKIIEVSKFDRKTIESVGIIKSDAQIIDINDQELFIAEGLKLDICNFQGTVKQSIVGLESEGEICSIHSANNYLIVGTTNKCLKIIDTSKREAKIIYTKIFDELDIESVSSVKCSYTGNYVSFMNSSSVNDNKLYIYDNEKAVVMDIDFSEFGLRPINYNWDSVDQRLLVCEVEAIYSMDNDQPSSTSAKCNEIIFLYVSPDNKILIHSRVPINDLLFIGSSVPFVYLIKRINDNGENNAEVVLEKQIMKGYTGVDCNDSTIIKHMMDFSYYITIGNLDEAFKSVHMIKNKEVWENMAKMSIKTKRLDVASICLGNMGNAIAVQALNELPSKECNEVRLATIAIYLGMYDEAEKLFINAKAYDKLNQFYQARGQWDKALDIVNNYNKINIKSTYYNYGKYLEEMEEYDEAVKAYEKSGNPNFEIPRLYIKVIKDENKLKEYVEKSTDKGMYKWWAQYCELKNDLDEAIKYYQKAGELSLAVKVLCSSGKLKEAIKLAESANNPAADFHIGRQYENQRNIKEAIKFYSNAKCYSYAIALAKDYKLETDLMQLALKSTPELMIDVARYFEDVVHEYDKAINLYYKGENISKALDLCFKHQQYELLGDIIMNLDDNVDVSNIRKCIDYFLEKKDFDKAIHLYIRSGQYEEALDLCLAHNVIITEEMADNFVVIDDPEKEKKINLKLAKTCLQQKSFHLACKKFTQVGDRLSAMKSLLCSGDTEKIIFFANVSGPKQKEIFILAGNYLQTLDWRNNSSITKNIIQFYTKGKAYDSIAKFFESCAQVEIDDYQNYQEAVKALNEAKKYLEKIKCKDDTSKNLEVEKNILSINKRILLINQFIKAKECGKSNNIEEMMSICQDLLKEDLSDSYLNIGDIYALMIECAFINENLNDARTILNIMKQKVPLKNFTYYLDSRIIQKLDPTILPMVQNDEIEEEYNEQITEDY</sequence>
<dbReference type="InterPro" id="IPR056156">
    <property type="entry name" value="TPR_IF140_C"/>
</dbReference>
<gene>
    <name evidence="12" type="ORF">LY90DRAFT_451631</name>
</gene>
<accession>A0A1Y2ESI2</accession>
<dbReference type="EMBL" id="MCOG01000030">
    <property type="protein sequence ID" value="ORY74244.1"/>
    <property type="molecule type" value="Genomic_DNA"/>
</dbReference>
<dbReference type="InterPro" id="IPR001680">
    <property type="entry name" value="WD40_rpt"/>
</dbReference>
<reference evidence="12 13" key="1">
    <citation type="submission" date="2016-08" db="EMBL/GenBank/DDBJ databases">
        <title>A Parts List for Fungal Cellulosomes Revealed by Comparative Genomics.</title>
        <authorList>
            <consortium name="DOE Joint Genome Institute"/>
            <person name="Haitjema C.H."/>
            <person name="Gilmore S.P."/>
            <person name="Henske J.K."/>
            <person name="Solomon K.V."/>
            <person name="De Groot R."/>
            <person name="Kuo A."/>
            <person name="Mondo S.J."/>
            <person name="Salamov A.A."/>
            <person name="Labutti K."/>
            <person name="Zhao Z."/>
            <person name="Chiniquy J."/>
            <person name="Barry K."/>
            <person name="Brewer H.M."/>
            <person name="Purvine S.O."/>
            <person name="Wright A.T."/>
            <person name="Boxma B."/>
            <person name="Van Alen T."/>
            <person name="Hackstein J.H."/>
            <person name="Baker S.E."/>
            <person name="Grigoriev I.V."/>
            <person name="O'Malley M.A."/>
        </authorList>
    </citation>
    <scope>NUCLEOTIDE SEQUENCE [LARGE SCALE GENOMIC DNA]</scope>
    <source>
        <strain evidence="12 13">G1</strain>
    </source>
</reference>
<keyword evidence="6" id="KW-0966">Cell projection</keyword>
<dbReference type="Gene3D" id="1.25.40.470">
    <property type="match status" value="1"/>
</dbReference>
<dbReference type="PANTHER" id="PTHR15722:SF7">
    <property type="entry name" value="INTRAFLAGELLAR TRANSPORT PROTEIN 140 HOMOLOG"/>
    <property type="match status" value="1"/>
</dbReference>
<dbReference type="InterPro" id="IPR036322">
    <property type="entry name" value="WD40_repeat_dom_sf"/>
</dbReference>
<evidence type="ECO:0000259" key="9">
    <source>
        <dbReference type="Pfam" id="PF23385"/>
    </source>
</evidence>
<dbReference type="Gene3D" id="1.25.40.10">
    <property type="entry name" value="Tetratricopeptide repeat domain"/>
    <property type="match status" value="1"/>
</dbReference>
<evidence type="ECO:0000256" key="6">
    <source>
        <dbReference type="ARBA" id="ARBA00023273"/>
    </source>
</evidence>
<evidence type="ECO:0000256" key="3">
    <source>
        <dbReference type="ARBA" id="ARBA00022737"/>
    </source>
</evidence>
<feature type="domain" description="IF140/IFT172/WDR19 TPR" evidence="11">
    <location>
        <begin position="692"/>
        <end position="1178"/>
    </location>
</feature>
<dbReference type="PROSITE" id="PS50082">
    <property type="entry name" value="WD_REPEATS_2"/>
    <property type="match status" value="1"/>
</dbReference>
<dbReference type="InterPro" id="IPR011990">
    <property type="entry name" value="TPR-like_helical_dom_sf"/>
</dbReference>
<dbReference type="InterPro" id="IPR056168">
    <property type="entry name" value="TPR_IF140/IFT172/WDR19"/>
</dbReference>
<feature type="repeat" description="WD" evidence="7">
    <location>
        <begin position="87"/>
        <end position="128"/>
    </location>
</feature>
<evidence type="ECO:0000259" key="8">
    <source>
        <dbReference type="Pfam" id="PF23383"/>
    </source>
</evidence>
<feature type="domain" description="IFT140 first beta-propeller" evidence="8">
    <location>
        <begin position="11"/>
        <end position="147"/>
    </location>
</feature>
<dbReference type="Gene3D" id="2.130.10.10">
    <property type="entry name" value="YVTN repeat-like/Quinoprotein amine dehydrogenase"/>
    <property type="match status" value="2"/>
</dbReference>
<protein>
    <submittedName>
        <fullName evidence="12">WD40 repeat-like protein</fullName>
    </submittedName>
</protein>
<dbReference type="GO" id="GO:0030991">
    <property type="term" value="C:intraciliary transport particle A"/>
    <property type="evidence" value="ECO:0007669"/>
    <property type="project" value="TreeGrafter"/>
</dbReference>
<dbReference type="GO" id="GO:0036064">
    <property type="term" value="C:ciliary basal body"/>
    <property type="evidence" value="ECO:0007669"/>
    <property type="project" value="TreeGrafter"/>
</dbReference>
<keyword evidence="13" id="KW-1185">Reference proteome</keyword>
<keyword evidence="2 7" id="KW-0853">WD repeat</keyword>
<keyword evidence="5" id="KW-0969">Cilium</keyword>
<dbReference type="Pfam" id="PF24762">
    <property type="entry name" value="TPR_IF140-IFT172"/>
    <property type="match status" value="1"/>
</dbReference>
<dbReference type="GO" id="GO:0035721">
    <property type="term" value="P:intraciliary retrograde transport"/>
    <property type="evidence" value="ECO:0007669"/>
    <property type="project" value="TreeGrafter"/>
</dbReference>
<dbReference type="InterPro" id="IPR015943">
    <property type="entry name" value="WD40/YVTN_repeat-like_dom_sf"/>
</dbReference>
<keyword evidence="3" id="KW-0677">Repeat</keyword>
<dbReference type="SUPFAM" id="SSF50978">
    <property type="entry name" value="WD40 repeat-like"/>
    <property type="match status" value="2"/>
</dbReference>
<evidence type="ECO:0000256" key="5">
    <source>
        <dbReference type="ARBA" id="ARBA00023069"/>
    </source>
</evidence>
<dbReference type="InterPro" id="IPR056154">
    <property type="entry name" value="Beta-prop_IFT140_1st"/>
</dbReference>
<dbReference type="OrthoDB" id="10258787at2759"/>
<comment type="subcellular location">
    <subcellularLocation>
        <location evidence="1">Cell projection</location>
        <location evidence="1">Cilium</location>
    </subcellularLocation>
</comment>
<dbReference type="GO" id="GO:0005930">
    <property type="term" value="C:axoneme"/>
    <property type="evidence" value="ECO:0007669"/>
    <property type="project" value="TreeGrafter"/>
</dbReference>
<dbReference type="Pfam" id="PF23385">
    <property type="entry name" value="Beta-prop_IFT140_2nd"/>
    <property type="match status" value="1"/>
</dbReference>
<feature type="domain" description="IFT140 second beta-propeller" evidence="9">
    <location>
        <begin position="375"/>
        <end position="566"/>
    </location>
</feature>
<proteinExistence type="predicted"/>
<comment type="caution">
    <text evidence="12">The sequence shown here is derived from an EMBL/GenBank/DDBJ whole genome shotgun (WGS) entry which is preliminary data.</text>
</comment>